<feature type="region of interest" description="Disordered" evidence="1">
    <location>
        <begin position="84"/>
        <end position="137"/>
    </location>
</feature>
<feature type="compositionally biased region" description="Polar residues" evidence="1">
    <location>
        <begin position="16"/>
        <end position="40"/>
    </location>
</feature>
<accession>A0AAV7VY84</accession>
<reference evidence="2" key="1">
    <citation type="journal article" date="2022" name="bioRxiv">
        <title>Sequencing and chromosome-scale assembly of the giantPleurodeles waltlgenome.</title>
        <authorList>
            <person name="Brown T."/>
            <person name="Elewa A."/>
            <person name="Iarovenko S."/>
            <person name="Subramanian E."/>
            <person name="Araus A.J."/>
            <person name="Petzold A."/>
            <person name="Susuki M."/>
            <person name="Suzuki K.-i.T."/>
            <person name="Hayashi T."/>
            <person name="Toyoda A."/>
            <person name="Oliveira C."/>
            <person name="Osipova E."/>
            <person name="Leigh N.D."/>
            <person name="Simon A."/>
            <person name="Yun M.H."/>
        </authorList>
    </citation>
    <scope>NUCLEOTIDE SEQUENCE</scope>
    <source>
        <strain evidence="2">20211129_DDA</strain>
        <tissue evidence="2">Liver</tissue>
    </source>
</reference>
<name>A0AAV7VY84_PLEWA</name>
<evidence type="ECO:0000313" key="3">
    <source>
        <dbReference type="Proteomes" id="UP001066276"/>
    </source>
</evidence>
<organism evidence="2 3">
    <name type="scientific">Pleurodeles waltl</name>
    <name type="common">Iberian ribbed newt</name>
    <dbReference type="NCBI Taxonomy" id="8319"/>
    <lineage>
        <taxon>Eukaryota</taxon>
        <taxon>Metazoa</taxon>
        <taxon>Chordata</taxon>
        <taxon>Craniata</taxon>
        <taxon>Vertebrata</taxon>
        <taxon>Euteleostomi</taxon>
        <taxon>Amphibia</taxon>
        <taxon>Batrachia</taxon>
        <taxon>Caudata</taxon>
        <taxon>Salamandroidea</taxon>
        <taxon>Salamandridae</taxon>
        <taxon>Pleurodelinae</taxon>
        <taxon>Pleurodeles</taxon>
    </lineage>
</organism>
<gene>
    <name evidence="2" type="ORF">NDU88_002031</name>
</gene>
<evidence type="ECO:0000256" key="1">
    <source>
        <dbReference type="SAM" id="MobiDB-lite"/>
    </source>
</evidence>
<feature type="region of interest" description="Disordered" evidence="1">
    <location>
        <begin position="1"/>
        <end position="63"/>
    </location>
</feature>
<dbReference type="AlphaFoldDB" id="A0AAV7VY84"/>
<dbReference type="EMBL" id="JANPWB010000002">
    <property type="protein sequence ID" value="KAJ1206629.1"/>
    <property type="molecule type" value="Genomic_DNA"/>
</dbReference>
<keyword evidence="3" id="KW-1185">Reference proteome</keyword>
<feature type="region of interest" description="Disordered" evidence="1">
    <location>
        <begin position="164"/>
        <end position="192"/>
    </location>
</feature>
<proteinExistence type="predicted"/>
<sequence>MLLFSPGGPRKDPQLRPTSQPALLSLSNGARGRPSSQGPSRDTAHLVSTHRRGRGLPPVLSNAPPALLGSLLLAALFRRGPPTAAISPGLRPVRHKNSSTQLVLRAPGRDGATPPRQTRSRRSRSTHQRTPPRPLRSVAQVCCAGGSGAGFRLNGEVKGPTGAHGLRARHLGSRSHAPVTGCFEPSCSEAKT</sequence>
<dbReference type="Proteomes" id="UP001066276">
    <property type="component" value="Chromosome 1_2"/>
</dbReference>
<comment type="caution">
    <text evidence="2">The sequence shown here is derived from an EMBL/GenBank/DDBJ whole genome shotgun (WGS) entry which is preliminary data.</text>
</comment>
<evidence type="ECO:0000313" key="2">
    <source>
        <dbReference type="EMBL" id="KAJ1206629.1"/>
    </source>
</evidence>
<protein>
    <submittedName>
        <fullName evidence="2">Uncharacterized protein</fullName>
    </submittedName>
</protein>
<feature type="compositionally biased region" description="Basic residues" evidence="1">
    <location>
        <begin position="118"/>
        <end position="127"/>
    </location>
</feature>